<dbReference type="Gene3D" id="3.10.50.40">
    <property type="match status" value="1"/>
</dbReference>
<dbReference type="GO" id="GO:0003755">
    <property type="term" value="F:peptidyl-prolyl cis-trans isomerase activity"/>
    <property type="evidence" value="ECO:0007669"/>
    <property type="project" value="UniProtKB-KW"/>
</dbReference>
<dbReference type="InterPro" id="IPR050245">
    <property type="entry name" value="PrsA_foldase"/>
</dbReference>
<comment type="caution">
    <text evidence="3">The sequence shown here is derived from an EMBL/GenBank/DDBJ whole genome shotgun (WGS) entry which is preliminary data.</text>
</comment>
<dbReference type="RefSeq" id="WP_200279790.1">
    <property type="nucleotide sequence ID" value="NZ_JAENII010000009.1"/>
</dbReference>
<organism evidence="3 4">
    <name type="scientific">Haloferula rosea</name>
    <dbReference type="NCBI Taxonomy" id="490093"/>
    <lineage>
        <taxon>Bacteria</taxon>
        <taxon>Pseudomonadati</taxon>
        <taxon>Verrucomicrobiota</taxon>
        <taxon>Verrucomicrobiia</taxon>
        <taxon>Verrucomicrobiales</taxon>
        <taxon>Verrucomicrobiaceae</taxon>
        <taxon>Haloferula</taxon>
    </lineage>
</organism>
<dbReference type="Pfam" id="PF13145">
    <property type="entry name" value="Rotamase_2"/>
    <property type="match status" value="1"/>
</dbReference>
<dbReference type="SUPFAM" id="SSF54534">
    <property type="entry name" value="FKBP-like"/>
    <property type="match status" value="1"/>
</dbReference>
<dbReference type="PANTHER" id="PTHR47245">
    <property type="entry name" value="PEPTIDYLPROLYL ISOMERASE"/>
    <property type="match status" value="1"/>
</dbReference>
<protein>
    <submittedName>
        <fullName evidence="3">Peptidyl-prolyl cis-trans isomerase</fullName>
    </submittedName>
</protein>
<evidence type="ECO:0000259" key="2">
    <source>
        <dbReference type="PROSITE" id="PS50198"/>
    </source>
</evidence>
<evidence type="ECO:0000313" key="3">
    <source>
        <dbReference type="EMBL" id="MBK1827764.1"/>
    </source>
</evidence>
<dbReference type="InterPro" id="IPR027304">
    <property type="entry name" value="Trigger_fact/SurA_dom_sf"/>
</dbReference>
<evidence type="ECO:0000313" key="4">
    <source>
        <dbReference type="Proteomes" id="UP000658278"/>
    </source>
</evidence>
<evidence type="ECO:0000256" key="1">
    <source>
        <dbReference type="PROSITE-ProRule" id="PRU00278"/>
    </source>
</evidence>
<dbReference type="PROSITE" id="PS50198">
    <property type="entry name" value="PPIC_PPIASE_2"/>
    <property type="match status" value="1"/>
</dbReference>
<name>A0A934VEX3_9BACT</name>
<dbReference type="PANTHER" id="PTHR47245:SF2">
    <property type="entry name" value="PEPTIDYL-PROLYL CIS-TRANS ISOMERASE HP_0175-RELATED"/>
    <property type="match status" value="1"/>
</dbReference>
<accession>A0A934VEX3</accession>
<dbReference type="InterPro" id="IPR046357">
    <property type="entry name" value="PPIase_dom_sf"/>
</dbReference>
<reference evidence="3" key="1">
    <citation type="submission" date="2021-01" db="EMBL/GenBank/DDBJ databases">
        <title>Modified the classification status of verrucomicrobia.</title>
        <authorList>
            <person name="Feng X."/>
        </authorList>
    </citation>
    <scope>NUCLEOTIDE SEQUENCE</scope>
    <source>
        <strain evidence="3">KCTC 22201</strain>
    </source>
</reference>
<keyword evidence="1 3" id="KW-0413">Isomerase</keyword>
<dbReference type="EMBL" id="JAENII010000009">
    <property type="protein sequence ID" value="MBK1827764.1"/>
    <property type="molecule type" value="Genomic_DNA"/>
</dbReference>
<dbReference type="InterPro" id="IPR000297">
    <property type="entry name" value="PPIase_PpiC"/>
</dbReference>
<dbReference type="AlphaFoldDB" id="A0A934VEX3"/>
<sequence length="285" mass="33317">MTTVNGEALDPELLREAFQRIKSAEEARTEASCCERDPEFYRQAEEELIEGVLLSQEAERRIPEPSKDDVRTAMEATLREWREHGASWDLLEQRRNEIRSDLTARLRMDRFTESVWDNLPELTEADHRAWFEAHAEDFRTTARAHVLHLVRFPGPRPDEDHRQLRQLREAVLDGASFTDIAREHTAKEDGQIDLGWIDYERPLNPFEAMLFSLREKEVSPVFFYEQALHLVWIQQLEPERIPPFEELAEEVAPLALKAQRRQALADIARELRKTATIVRNDEPNA</sequence>
<proteinExistence type="predicted"/>
<dbReference type="Proteomes" id="UP000658278">
    <property type="component" value="Unassembled WGS sequence"/>
</dbReference>
<gene>
    <name evidence="3" type="ORF">JIN81_12105</name>
</gene>
<dbReference type="Gene3D" id="1.10.4030.10">
    <property type="entry name" value="Porin chaperone SurA, peptide-binding domain"/>
    <property type="match status" value="1"/>
</dbReference>
<keyword evidence="4" id="KW-1185">Reference proteome</keyword>
<feature type="domain" description="PpiC" evidence="2">
    <location>
        <begin position="141"/>
        <end position="235"/>
    </location>
</feature>
<keyword evidence="1" id="KW-0697">Rotamase</keyword>
<dbReference type="SUPFAM" id="SSF109998">
    <property type="entry name" value="Triger factor/SurA peptide-binding domain-like"/>
    <property type="match status" value="1"/>
</dbReference>